<evidence type="ECO:0000256" key="1">
    <source>
        <dbReference type="SAM" id="MobiDB-lite"/>
    </source>
</evidence>
<evidence type="ECO:0000313" key="3">
    <source>
        <dbReference type="Proteomes" id="UP001151760"/>
    </source>
</evidence>
<gene>
    <name evidence="2" type="ORF">Tco_0703462</name>
</gene>
<accession>A0ABQ4Y0F0</accession>
<feature type="region of interest" description="Disordered" evidence="1">
    <location>
        <begin position="187"/>
        <end position="216"/>
    </location>
</feature>
<comment type="caution">
    <text evidence="2">The sequence shown here is derived from an EMBL/GenBank/DDBJ whole genome shotgun (WGS) entry which is preliminary data.</text>
</comment>
<protein>
    <submittedName>
        <fullName evidence="2">Uncharacterized protein</fullName>
    </submittedName>
</protein>
<dbReference type="Proteomes" id="UP001151760">
    <property type="component" value="Unassembled WGS sequence"/>
</dbReference>
<keyword evidence="3" id="KW-1185">Reference proteome</keyword>
<sequence>MSCGHSRMVHLARPDAQEKSNALNNEVALQRAWVSVARGSMAQMDMLEWFENILADYENLVATHAECSKTVRKYVTAHVDLEHNAKLYIDAINRLRAVKDEHVSHEYKKSLLEPFNIAIQAEWGNGLSDGRTDEEIMAILRTTKDFDPYSDKNLYPMYDKLFEKEYPYIEKIASGYRHSVADLLKVHPDPAPLKDTSNPNVSKAPGRSGPLPPTRT</sequence>
<reference evidence="2" key="1">
    <citation type="journal article" date="2022" name="Int. J. Mol. Sci.">
        <title>Draft Genome of Tanacetum Coccineum: Genomic Comparison of Closely Related Tanacetum-Family Plants.</title>
        <authorList>
            <person name="Yamashiro T."/>
            <person name="Shiraishi A."/>
            <person name="Nakayama K."/>
            <person name="Satake H."/>
        </authorList>
    </citation>
    <scope>NUCLEOTIDE SEQUENCE</scope>
</reference>
<proteinExistence type="predicted"/>
<evidence type="ECO:0000313" key="2">
    <source>
        <dbReference type="EMBL" id="GJS70621.1"/>
    </source>
</evidence>
<name>A0ABQ4Y0F0_9ASTR</name>
<organism evidence="2 3">
    <name type="scientific">Tanacetum coccineum</name>
    <dbReference type="NCBI Taxonomy" id="301880"/>
    <lineage>
        <taxon>Eukaryota</taxon>
        <taxon>Viridiplantae</taxon>
        <taxon>Streptophyta</taxon>
        <taxon>Embryophyta</taxon>
        <taxon>Tracheophyta</taxon>
        <taxon>Spermatophyta</taxon>
        <taxon>Magnoliopsida</taxon>
        <taxon>eudicotyledons</taxon>
        <taxon>Gunneridae</taxon>
        <taxon>Pentapetalae</taxon>
        <taxon>asterids</taxon>
        <taxon>campanulids</taxon>
        <taxon>Asterales</taxon>
        <taxon>Asteraceae</taxon>
        <taxon>Asteroideae</taxon>
        <taxon>Anthemideae</taxon>
        <taxon>Anthemidinae</taxon>
        <taxon>Tanacetum</taxon>
    </lineage>
</organism>
<dbReference type="EMBL" id="BQNB010009946">
    <property type="protein sequence ID" value="GJS70621.1"/>
    <property type="molecule type" value="Genomic_DNA"/>
</dbReference>
<reference evidence="2" key="2">
    <citation type="submission" date="2022-01" db="EMBL/GenBank/DDBJ databases">
        <authorList>
            <person name="Yamashiro T."/>
            <person name="Shiraishi A."/>
            <person name="Satake H."/>
            <person name="Nakayama K."/>
        </authorList>
    </citation>
    <scope>NUCLEOTIDE SEQUENCE</scope>
</reference>